<dbReference type="SUPFAM" id="SSF56973">
    <property type="entry name" value="Aerolisin/ETX pore-forming domain"/>
    <property type="match status" value="1"/>
</dbReference>
<reference evidence="3 4" key="1">
    <citation type="submission" date="2019-11" db="EMBL/GenBank/DDBJ databases">
        <title>Whole genome sequence of Oryza granulata.</title>
        <authorList>
            <person name="Li W."/>
        </authorList>
    </citation>
    <scope>NUCLEOTIDE SEQUENCE [LARGE SCALE GENOMIC DNA]</scope>
    <source>
        <strain evidence="4">cv. Menghai</strain>
        <tissue evidence="3">Leaf</tissue>
    </source>
</reference>
<evidence type="ECO:0000256" key="1">
    <source>
        <dbReference type="SAM" id="MobiDB-lite"/>
    </source>
</evidence>
<dbReference type="OrthoDB" id="4948898at2759"/>
<evidence type="ECO:0000259" key="2">
    <source>
        <dbReference type="SMART" id="SM00791"/>
    </source>
</evidence>
<feature type="domain" description="Agglutinin" evidence="2">
    <location>
        <begin position="184"/>
        <end position="319"/>
    </location>
</feature>
<dbReference type="CDD" id="cd20216">
    <property type="entry name" value="PFM_HFR-2-like"/>
    <property type="match status" value="1"/>
</dbReference>
<accession>A0A6G1BY82</accession>
<dbReference type="InterPro" id="IPR053237">
    <property type="entry name" value="Natterin_C"/>
</dbReference>
<name>A0A6G1BY82_9ORYZ</name>
<dbReference type="AlphaFoldDB" id="A0A6G1BY82"/>
<organism evidence="3 4">
    <name type="scientific">Oryza meyeriana var. granulata</name>
    <dbReference type="NCBI Taxonomy" id="110450"/>
    <lineage>
        <taxon>Eukaryota</taxon>
        <taxon>Viridiplantae</taxon>
        <taxon>Streptophyta</taxon>
        <taxon>Embryophyta</taxon>
        <taxon>Tracheophyta</taxon>
        <taxon>Spermatophyta</taxon>
        <taxon>Magnoliopsida</taxon>
        <taxon>Liliopsida</taxon>
        <taxon>Poales</taxon>
        <taxon>Poaceae</taxon>
        <taxon>BOP clade</taxon>
        <taxon>Oryzoideae</taxon>
        <taxon>Oryzeae</taxon>
        <taxon>Oryzinae</taxon>
        <taxon>Oryza</taxon>
        <taxon>Oryza meyeriana</taxon>
    </lineage>
</organism>
<protein>
    <recommendedName>
        <fullName evidence="2">Agglutinin domain-containing protein</fullName>
    </recommendedName>
</protein>
<proteinExistence type="predicted"/>
<keyword evidence="4" id="KW-1185">Reference proteome</keyword>
<feature type="region of interest" description="Disordered" evidence="1">
    <location>
        <begin position="1"/>
        <end position="25"/>
    </location>
</feature>
<comment type="caution">
    <text evidence="3">The sequence shown here is derived from an EMBL/GenBank/DDBJ whole genome shotgun (WGS) entry which is preliminary data.</text>
</comment>
<dbReference type="PANTHER" id="PTHR39244:SF7">
    <property type="entry name" value="AGGLUTININ DOMAIN-CONTAINING PROTEIN"/>
    <property type="match status" value="1"/>
</dbReference>
<dbReference type="Proteomes" id="UP000479710">
    <property type="component" value="Unassembled WGS sequence"/>
</dbReference>
<gene>
    <name evidence="3" type="ORF">E2562_018633</name>
</gene>
<dbReference type="PANTHER" id="PTHR39244">
    <property type="entry name" value="NATTERIN-4"/>
    <property type="match status" value="1"/>
</dbReference>
<sequence length="506" mass="56383">MGGCLASPQPDPSEEQDEEFPSSRSPRCVAFQLEQNGKRLYLRYSPGGGGNRRSTLRLNGDSVASPYTRFYVEPSREHDGLVHVRCCYDNRYWVAQQRPDDGSSVVGAADEAEEDLTKTSCTLFRITRGAHPRFVRLLHVHLEKYACLPASSDNMPKLEAVNLSLLKGDDVIDSYTIQDLSQQVVLPRYLAFKCDKGRYLRARRQERHFYLEFSGRDIRDEAVLNTVNTNDDGTIRVRSNYVGKFWRRSPNWIWADCSGDDVGAGDDTLFRAIRFGGFFALQNLGNDYFCKRLTTDGKRNCLNAGTPTITAEARLQLEEAVVSREIYNVVFDISQARIYGKIVVNLGGTASAVNGTTSNNTAKLTLEYTDKEKRTWDSKVTMKLGVADTTICTGVPVIVSDATVEVSAEFTGSYSWGSSVEKETTQKVAYEVAVPPKTRVTVASMATKASCDVPFSYTQRDTLVNGLQVTYDMDDGLYTGVNHYDFKYVTGEKKVSEMDSNAVSSL</sequence>
<dbReference type="SUPFAM" id="SSF50382">
    <property type="entry name" value="Agglutinin"/>
    <property type="match status" value="2"/>
</dbReference>
<dbReference type="InterPro" id="IPR036242">
    <property type="entry name" value="Agglutinin_dom_sf"/>
</dbReference>
<evidence type="ECO:0000313" key="3">
    <source>
        <dbReference type="EMBL" id="KAF0892842.1"/>
    </source>
</evidence>
<dbReference type="Pfam" id="PF07468">
    <property type="entry name" value="Agglutinin"/>
    <property type="match status" value="2"/>
</dbReference>
<dbReference type="Gene3D" id="2.170.15.10">
    <property type="entry name" value="Proaerolysin, chain A, domain 3"/>
    <property type="match status" value="1"/>
</dbReference>
<dbReference type="InterPro" id="IPR008998">
    <property type="entry name" value="Agglutinin"/>
</dbReference>
<dbReference type="SMART" id="SM00791">
    <property type="entry name" value="Agglutinin"/>
    <property type="match status" value="1"/>
</dbReference>
<dbReference type="EMBL" id="SPHZ02000011">
    <property type="protein sequence ID" value="KAF0892842.1"/>
    <property type="molecule type" value="Genomic_DNA"/>
</dbReference>
<dbReference type="Gene3D" id="2.80.10.50">
    <property type="match status" value="2"/>
</dbReference>
<evidence type="ECO:0000313" key="4">
    <source>
        <dbReference type="Proteomes" id="UP000479710"/>
    </source>
</evidence>